<reference evidence="13 14" key="1">
    <citation type="journal article" date="2012" name="Genome Biol.">
        <title>Genome and low-iron response of an oceanic diatom adapted to chronic iron limitation.</title>
        <authorList>
            <person name="Lommer M."/>
            <person name="Specht M."/>
            <person name="Roy A.S."/>
            <person name="Kraemer L."/>
            <person name="Andreson R."/>
            <person name="Gutowska M.A."/>
            <person name="Wolf J."/>
            <person name="Bergner S.V."/>
            <person name="Schilhabel M.B."/>
            <person name="Klostermeier U.C."/>
            <person name="Beiko R.G."/>
            <person name="Rosenstiel P."/>
            <person name="Hippler M."/>
            <person name="Laroche J."/>
        </authorList>
    </citation>
    <scope>NUCLEOTIDE SEQUENCE [LARGE SCALE GENOMIC DNA]</scope>
    <source>
        <strain evidence="13 14">CCMP1005</strain>
    </source>
</reference>
<dbReference type="PANTHER" id="PTHR22808:SF1">
    <property type="entry name" value="RNA CYTOSINE-C(5)-METHYLTRANSFERASE NSUN2-RELATED"/>
    <property type="match status" value="1"/>
</dbReference>
<keyword evidence="4 10" id="KW-0489">Methyltransferase</keyword>
<feature type="compositionally biased region" description="Basic residues" evidence="11">
    <location>
        <begin position="611"/>
        <end position="621"/>
    </location>
</feature>
<dbReference type="PANTHER" id="PTHR22808">
    <property type="entry name" value="NCL1 YEAST -RELATED NOL1/NOP2/FMU SUN DOMAIN-CONTAINING"/>
    <property type="match status" value="1"/>
</dbReference>
<dbReference type="PRINTS" id="PR02008">
    <property type="entry name" value="RCMTFAMILY"/>
</dbReference>
<feature type="compositionally biased region" description="Basic and acidic residues" evidence="11">
    <location>
        <begin position="157"/>
        <end position="171"/>
    </location>
</feature>
<dbReference type="Gene3D" id="3.40.50.150">
    <property type="entry name" value="Vaccinia Virus protein VP39"/>
    <property type="match status" value="2"/>
</dbReference>
<evidence type="ECO:0000313" key="13">
    <source>
        <dbReference type="EMBL" id="EJK55499.1"/>
    </source>
</evidence>
<feature type="binding site" evidence="10">
    <location>
        <position position="444"/>
    </location>
    <ligand>
        <name>S-adenosyl-L-methionine</name>
        <dbReference type="ChEBI" id="CHEBI:59789"/>
    </ligand>
</feature>
<dbReference type="GO" id="GO:0016428">
    <property type="term" value="F:tRNA (cytidine-5-)-methyltransferase activity"/>
    <property type="evidence" value="ECO:0007669"/>
    <property type="project" value="InterPro"/>
</dbReference>
<comment type="caution">
    <text evidence="13">The sequence shown here is derived from an EMBL/GenBank/DDBJ whole genome shotgun (WGS) entry which is preliminary data.</text>
</comment>
<dbReference type="OrthoDB" id="6093671at2759"/>
<keyword evidence="6 10" id="KW-0949">S-adenosyl-L-methionine</keyword>
<feature type="region of interest" description="Disordered" evidence="11">
    <location>
        <begin position="1032"/>
        <end position="1051"/>
    </location>
</feature>
<dbReference type="InterPro" id="IPR057285">
    <property type="entry name" value="Pre-PUA_NSUN2"/>
</dbReference>
<evidence type="ECO:0000256" key="4">
    <source>
        <dbReference type="ARBA" id="ARBA00022603"/>
    </source>
</evidence>
<dbReference type="GO" id="GO:0000049">
    <property type="term" value="F:tRNA binding"/>
    <property type="evidence" value="ECO:0007669"/>
    <property type="project" value="UniProtKB-KW"/>
</dbReference>
<dbReference type="InterPro" id="IPR057286">
    <property type="entry name" value="PUA_NSUN2"/>
</dbReference>
<organism evidence="13 14">
    <name type="scientific">Thalassiosira oceanica</name>
    <name type="common">Marine diatom</name>
    <dbReference type="NCBI Taxonomy" id="159749"/>
    <lineage>
        <taxon>Eukaryota</taxon>
        <taxon>Sar</taxon>
        <taxon>Stramenopiles</taxon>
        <taxon>Ochrophyta</taxon>
        <taxon>Bacillariophyta</taxon>
        <taxon>Coscinodiscophyceae</taxon>
        <taxon>Thalassiosirophycidae</taxon>
        <taxon>Thalassiosirales</taxon>
        <taxon>Thalassiosiraceae</taxon>
        <taxon>Thalassiosira</taxon>
    </lineage>
</organism>
<sequence>MQYGLRCCARKTTRPTVANRVLDLNDCARKRRSIVCSLALTPATGKRASSVSESEELPSSADARWCRPMLFLASQPKTLARWDFGLRRLRTRFARAPRTRPFGDVGDGDGNRSPDLCTPIRNSPAPSLIASLLDPRSPKRTRNGTMGKKWSRKRKAQERAAKSGKARRDSSGDGGNSKPGTWAAAPTSNAKLESYYSLVGLHDTRYDADRKEFVPCETDGEKTAERDRFMSSLRTILPTSFRVDRSLDPTIQESVLRELNDFAGKEMEVEIELPRHSAAIGGRKQLVDDVRVDEPGGGEQDNGPDEAKQASSADAANGEYKPVVVKRKIAPAVQIPFIRDARSGVVLGYQISVDKRTLRRNQSLAPFHAWMKVQTDCGHITRQEQVSMIPPVVLDAKPGMAVLDMCAAPGSKTCQILEVVGELRGDGDGGEGRSEPAGYVVANDADPKRAYMLVNQLRRMNNPAAFVTSCDGQYFPVLDSKSDRGTEREGSFDRVLADVPCSGDGTVRKNPGIWRQWNHLGSLALHPLQLSIALRGARLTKVGGYLVYSTCSMNPAENESVVAELLRLGEGSLVLADPRSRMDGLVARPGWKTWRVLRESKSRTRKAIKDQKKKRNAKMMAKKKEWDEKVERGEAPPPKERSDGDPDDKCDAVEPSPYDTDPYVAPSDWSYESLSERTKSLGFVEYASFEDVEDDWRKRVRRSLFPPTEEEAGRFELHKCLRCLPQDMDTGGFFVALLKKVGPLGKNATERMDSMAREMRGLGEGEGPAAVGAETSCSGKGDGKAKEEDPTPPPAEKSAAEEGGKEKDDDAKPKEVIERAPIGKAGQAQNKLGDYSQEDFVAADPDIWPAVVEEYGLSPSFPRDQFMCRSTPAAKVIYFVTDRIKSDLMDRGVQDRVTVINSGVKSFERCKMGPREENDPRPAKGSYRVAQEGVHFVVPHMTKRVVSADADDFAKCLREGFLRLDAFGDEFAGKLGGLEQGSFVVALRGHENDLVRKMFLVMWRRRDVVNCFVSKIEKEAIRSKLRALGYVESSEGKEGGKGEEAPDAGAG</sequence>
<dbReference type="EMBL" id="AGNL01033900">
    <property type="protein sequence ID" value="EJK55499.1"/>
    <property type="molecule type" value="Genomic_DNA"/>
</dbReference>
<accession>K0RT01</accession>
<protein>
    <recommendedName>
        <fullName evidence="12">SAM-dependent MTase RsmB/NOP-type domain-containing protein</fullName>
    </recommendedName>
</protein>
<evidence type="ECO:0000256" key="10">
    <source>
        <dbReference type="PROSITE-ProRule" id="PRU01023"/>
    </source>
</evidence>
<evidence type="ECO:0000256" key="5">
    <source>
        <dbReference type="ARBA" id="ARBA00022679"/>
    </source>
</evidence>
<feature type="binding site" evidence="10">
    <location>
        <begin position="406"/>
        <end position="412"/>
    </location>
    <ligand>
        <name>S-adenosyl-L-methionine</name>
        <dbReference type="ChEBI" id="CHEBI:59789"/>
    </ligand>
</feature>
<dbReference type="Pfam" id="PF25378">
    <property type="entry name" value="PUA_NSUN2"/>
    <property type="match status" value="1"/>
</dbReference>
<gene>
    <name evidence="13" type="ORF">THAOC_24770</name>
</gene>
<dbReference type="SUPFAM" id="SSF53335">
    <property type="entry name" value="S-adenosyl-L-methionine-dependent methyltransferases"/>
    <property type="match status" value="1"/>
</dbReference>
<evidence type="ECO:0000256" key="11">
    <source>
        <dbReference type="SAM" id="MobiDB-lite"/>
    </source>
</evidence>
<dbReference type="GO" id="GO:0030488">
    <property type="term" value="P:tRNA methylation"/>
    <property type="evidence" value="ECO:0007669"/>
    <property type="project" value="UniProtKB-ARBA"/>
</dbReference>
<name>K0RT01_THAOC</name>
<dbReference type="PROSITE" id="PS51686">
    <property type="entry name" value="SAM_MT_RSMB_NOP"/>
    <property type="match status" value="1"/>
</dbReference>
<dbReference type="InterPro" id="IPR001678">
    <property type="entry name" value="MeTrfase_RsmB-F_NOP2_dom"/>
</dbReference>
<dbReference type="GO" id="GO:0005634">
    <property type="term" value="C:nucleus"/>
    <property type="evidence" value="ECO:0007669"/>
    <property type="project" value="UniProtKB-SubCell"/>
</dbReference>
<feature type="active site" description="Nucleophile" evidence="10">
    <location>
        <position position="551"/>
    </location>
</feature>
<evidence type="ECO:0000259" key="12">
    <source>
        <dbReference type="PROSITE" id="PS51686"/>
    </source>
</evidence>
<feature type="region of interest" description="Disordered" evidence="11">
    <location>
        <begin position="291"/>
        <end position="315"/>
    </location>
</feature>
<dbReference type="InterPro" id="IPR029063">
    <property type="entry name" value="SAM-dependent_MTases_sf"/>
</dbReference>
<proteinExistence type="inferred from homology"/>
<evidence type="ECO:0000256" key="7">
    <source>
        <dbReference type="ARBA" id="ARBA00022694"/>
    </source>
</evidence>
<feature type="region of interest" description="Disordered" evidence="11">
    <location>
        <begin position="762"/>
        <end position="813"/>
    </location>
</feature>
<keyword evidence="3" id="KW-0820">tRNA-binding</keyword>
<evidence type="ECO:0000256" key="2">
    <source>
        <dbReference type="ARBA" id="ARBA00007494"/>
    </source>
</evidence>
<evidence type="ECO:0000256" key="9">
    <source>
        <dbReference type="ARBA" id="ARBA00023242"/>
    </source>
</evidence>
<keyword evidence="14" id="KW-1185">Reference proteome</keyword>
<feature type="compositionally biased region" description="Basic and acidic residues" evidence="11">
    <location>
        <begin position="1034"/>
        <end position="1044"/>
    </location>
</feature>
<feature type="compositionally biased region" description="Basic and acidic residues" evidence="11">
    <location>
        <begin position="622"/>
        <end position="652"/>
    </location>
</feature>
<feature type="region of interest" description="Disordered" evidence="11">
    <location>
        <begin position="98"/>
        <end position="185"/>
    </location>
</feature>
<evidence type="ECO:0000256" key="3">
    <source>
        <dbReference type="ARBA" id="ARBA00022555"/>
    </source>
</evidence>
<keyword evidence="8 10" id="KW-0694">RNA-binding</keyword>
<dbReference type="InterPro" id="IPR023270">
    <property type="entry name" value="RCMT_NCL1"/>
</dbReference>
<dbReference type="OMA" id="YRTVNFA"/>
<keyword evidence="7" id="KW-0819">tRNA processing</keyword>
<evidence type="ECO:0000256" key="6">
    <source>
        <dbReference type="ARBA" id="ARBA00022691"/>
    </source>
</evidence>
<comment type="subcellular location">
    <subcellularLocation>
        <location evidence="1">Nucleus</location>
    </subcellularLocation>
</comment>
<dbReference type="PROSITE" id="PS01153">
    <property type="entry name" value="NOL1_NOP2_SUN"/>
    <property type="match status" value="1"/>
</dbReference>
<comment type="similarity">
    <text evidence="2 10">Belongs to the class I-like SAM-binding methyltransferase superfamily. RsmB/NOP family.</text>
</comment>
<dbReference type="eggNOG" id="KOG2198">
    <property type="taxonomic scope" value="Eukaryota"/>
</dbReference>
<dbReference type="Proteomes" id="UP000266841">
    <property type="component" value="Unassembled WGS sequence"/>
</dbReference>
<keyword evidence="5 10" id="KW-0808">Transferase</keyword>
<feature type="region of interest" description="Disordered" evidence="11">
    <location>
        <begin position="602"/>
        <end position="665"/>
    </location>
</feature>
<feature type="binding site" evidence="10">
    <location>
        <position position="471"/>
    </location>
    <ligand>
        <name>S-adenosyl-L-methionine</name>
        <dbReference type="ChEBI" id="CHEBI:59789"/>
    </ligand>
</feature>
<dbReference type="Pfam" id="PF25376">
    <property type="entry name" value="Pre-PUA_NSUN2"/>
    <property type="match status" value="1"/>
</dbReference>
<dbReference type="PRINTS" id="PR02011">
    <property type="entry name" value="RCMTNCL1"/>
</dbReference>
<keyword evidence="9" id="KW-0539">Nucleus</keyword>
<evidence type="ECO:0000256" key="8">
    <source>
        <dbReference type="ARBA" id="ARBA00022884"/>
    </source>
</evidence>
<dbReference type="InterPro" id="IPR023267">
    <property type="entry name" value="RCMT"/>
</dbReference>
<evidence type="ECO:0000256" key="1">
    <source>
        <dbReference type="ARBA" id="ARBA00004123"/>
    </source>
</evidence>
<dbReference type="Pfam" id="PF01189">
    <property type="entry name" value="Methyltr_RsmB-F"/>
    <property type="match status" value="1"/>
</dbReference>
<dbReference type="AlphaFoldDB" id="K0RT01"/>
<feature type="compositionally biased region" description="Basic and acidic residues" evidence="11">
    <location>
        <begin position="798"/>
        <end position="813"/>
    </location>
</feature>
<feature type="binding site" evidence="10">
    <location>
        <position position="498"/>
    </location>
    <ligand>
        <name>S-adenosyl-L-methionine</name>
        <dbReference type="ChEBI" id="CHEBI:59789"/>
    </ligand>
</feature>
<dbReference type="InterPro" id="IPR049560">
    <property type="entry name" value="MeTrfase_RsmB-F_NOP2_cat"/>
</dbReference>
<evidence type="ECO:0000313" key="14">
    <source>
        <dbReference type="Proteomes" id="UP000266841"/>
    </source>
</evidence>
<dbReference type="InterPro" id="IPR018314">
    <property type="entry name" value="RsmB/NOL1/NOP2-like_CS"/>
</dbReference>
<feature type="domain" description="SAM-dependent MTase RsmB/NOP-type" evidence="12">
    <location>
        <begin position="313"/>
        <end position="741"/>
    </location>
</feature>